<keyword evidence="4 7" id="KW-0328">Glycosyltransferase</keyword>
<dbReference type="Pfam" id="PF08323">
    <property type="entry name" value="Glyco_transf_5"/>
    <property type="match status" value="1"/>
</dbReference>
<name>A0A239SQ28_9STRE</name>
<dbReference type="PANTHER" id="PTHR45825">
    <property type="entry name" value="GRANULE-BOUND STARCH SYNTHASE 1, CHLOROPLASTIC/AMYLOPLASTIC"/>
    <property type="match status" value="1"/>
</dbReference>
<dbReference type="STRING" id="1123308.GCA_000380085_00040"/>
<evidence type="ECO:0000256" key="4">
    <source>
        <dbReference type="ARBA" id="ARBA00022676"/>
    </source>
</evidence>
<keyword evidence="11" id="KW-1185">Reference proteome</keyword>
<organism evidence="10 11">
    <name type="scientific">Streptococcus merionis</name>
    <dbReference type="NCBI Taxonomy" id="400065"/>
    <lineage>
        <taxon>Bacteria</taxon>
        <taxon>Bacillati</taxon>
        <taxon>Bacillota</taxon>
        <taxon>Bacilli</taxon>
        <taxon>Lactobacillales</taxon>
        <taxon>Streptococcaceae</taxon>
        <taxon>Streptococcus</taxon>
    </lineage>
</organism>
<dbReference type="NCBIfam" id="TIGR02095">
    <property type="entry name" value="glgA"/>
    <property type="match status" value="1"/>
</dbReference>
<dbReference type="eggNOG" id="COG0297">
    <property type="taxonomic scope" value="Bacteria"/>
</dbReference>
<comment type="pathway">
    <text evidence="7">Glycan biosynthesis; glycogen biosynthesis.</text>
</comment>
<dbReference type="KEGG" id="smen:SAMEA4412692_0697"/>
<dbReference type="OrthoDB" id="9808590at2"/>
<dbReference type="SUPFAM" id="SSF53756">
    <property type="entry name" value="UDP-Glycosyltransferase/glycogen phosphorylase"/>
    <property type="match status" value="1"/>
</dbReference>
<evidence type="ECO:0000256" key="5">
    <source>
        <dbReference type="ARBA" id="ARBA00022679"/>
    </source>
</evidence>
<reference evidence="10 11" key="1">
    <citation type="submission" date="2017-06" db="EMBL/GenBank/DDBJ databases">
        <authorList>
            <consortium name="Pathogen Informatics"/>
        </authorList>
    </citation>
    <scope>NUCLEOTIDE SEQUENCE [LARGE SCALE GENOMIC DNA]</scope>
    <source>
        <strain evidence="10 11">NCTC13788</strain>
    </source>
</reference>
<dbReference type="CDD" id="cd03791">
    <property type="entry name" value="GT5_Glycogen_synthase_DULL1-like"/>
    <property type="match status" value="1"/>
</dbReference>
<dbReference type="GO" id="GO:0005978">
    <property type="term" value="P:glycogen biosynthetic process"/>
    <property type="evidence" value="ECO:0007669"/>
    <property type="project" value="UniProtKB-UniRule"/>
</dbReference>
<gene>
    <name evidence="7 10" type="primary">glgA</name>
    <name evidence="10" type="ORF">SAMEA4412692_00697</name>
</gene>
<dbReference type="HAMAP" id="MF_00484">
    <property type="entry name" value="Glycogen_synth"/>
    <property type="match status" value="1"/>
</dbReference>
<dbReference type="GO" id="GO:0009011">
    <property type="term" value="F:alpha-1,4-glucan glucosyltransferase (ADP-glucose donor) activity"/>
    <property type="evidence" value="ECO:0007669"/>
    <property type="project" value="UniProtKB-UniRule"/>
</dbReference>
<evidence type="ECO:0000256" key="1">
    <source>
        <dbReference type="ARBA" id="ARBA00001478"/>
    </source>
</evidence>
<dbReference type="RefSeq" id="WP_018372593.1">
    <property type="nucleotide sequence ID" value="NZ_LT906439.1"/>
</dbReference>
<evidence type="ECO:0000256" key="7">
    <source>
        <dbReference type="HAMAP-Rule" id="MF_00484"/>
    </source>
</evidence>
<dbReference type="Gene3D" id="3.40.50.2000">
    <property type="entry name" value="Glycogen Phosphorylase B"/>
    <property type="match status" value="2"/>
</dbReference>
<feature type="domain" description="Starch synthase catalytic" evidence="9">
    <location>
        <begin position="5"/>
        <end position="238"/>
    </location>
</feature>
<comment type="function">
    <text evidence="2 7">Synthesizes alpha-1,4-glucan chains using ADP-glucose.</text>
</comment>
<dbReference type="EMBL" id="LT906439">
    <property type="protein sequence ID" value="SNU87565.1"/>
    <property type="molecule type" value="Genomic_DNA"/>
</dbReference>
<dbReference type="InterPro" id="IPR011835">
    <property type="entry name" value="GS/SS"/>
</dbReference>
<feature type="domain" description="Glycosyl transferase family 1" evidence="8">
    <location>
        <begin position="290"/>
        <end position="442"/>
    </location>
</feature>
<sequence length="480" mass="55092">MTQSILFVASEGLPYIKSGGLADVIGSLPKELAKSGADVRVVLPLYKKMAINDHERFDYVVSYDVNAGNIHTMANVYSEVRDGVTFYFIEHRDMFERDELYGYGDDAYRFGFFQHATCRLLEALSYFPDIIHTHDWHTAAIPFLCRTFYSYREEFRKIKHVLTIHNLAFQGVFPEHELWASLGMNYGYFLDGTARFYNDQISYMKLGILYADKVTTVSNTYAQEILTDEFGENMQYVLGLRYFDLSGIVNGIDYDVWNSETDEALAKPFGLDTIEDKLANKLALQAQFGLPQDKDTILVGVVSRLTWQKGFYLMVEKLPEMLQARVQFVVLGNGEANIENTFNYYKHAYPDKFAFYQGYNETLAHQIYAASDLFFMPSMFEPCGISQLIAMRYGALPLVRETGGLKDTVWPYNQFNQEGTGFVFSGKSADAMRMVYDYALDTYYNRPEDWKTLVANAMTKDVSWESSAKAYLDLYQSITH</sequence>
<protein>
    <recommendedName>
        <fullName evidence="7">Glycogen synthase</fullName>
        <ecNumber evidence="7">2.4.1.21</ecNumber>
    </recommendedName>
    <alternativeName>
        <fullName evidence="7">Starch [bacterial glycogen] synthase</fullName>
    </alternativeName>
</protein>
<dbReference type="AlphaFoldDB" id="A0A239SQ28"/>
<evidence type="ECO:0000259" key="8">
    <source>
        <dbReference type="Pfam" id="PF00534"/>
    </source>
</evidence>
<dbReference type="Pfam" id="PF00534">
    <property type="entry name" value="Glycos_transf_1"/>
    <property type="match status" value="1"/>
</dbReference>
<dbReference type="UniPathway" id="UPA00164"/>
<evidence type="ECO:0000256" key="3">
    <source>
        <dbReference type="ARBA" id="ARBA00010281"/>
    </source>
</evidence>
<evidence type="ECO:0000313" key="10">
    <source>
        <dbReference type="EMBL" id="SNU87565.1"/>
    </source>
</evidence>
<comment type="similarity">
    <text evidence="3 7">Belongs to the glycosyltransferase 1 family. Bacterial/plant glycogen synthase subfamily.</text>
</comment>
<keyword evidence="5 7" id="KW-0808">Transferase</keyword>
<dbReference type="EC" id="2.4.1.21" evidence="7"/>
<feature type="binding site" evidence="7">
    <location>
        <position position="17"/>
    </location>
    <ligand>
        <name>ADP-alpha-D-glucose</name>
        <dbReference type="ChEBI" id="CHEBI:57498"/>
    </ligand>
</feature>
<evidence type="ECO:0000256" key="6">
    <source>
        <dbReference type="ARBA" id="ARBA00023056"/>
    </source>
</evidence>
<dbReference type="Proteomes" id="UP000215185">
    <property type="component" value="Chromosome 1"/>
</dbReference>
<dbReference type="InterPro" id="IPR001296">
    <property type="entry name" value="Glyco_trans_1"/>
</dbReference>
<dbReference type="InterPro" id="IPR013534">
    <property type="entry name" value="Starch_synth_cat_dom"/>
</dbReference>
<dbReference type="PANTHER" id="PTHR45825:SF11">
    <property type="entry name" value="ALPHA AMYLASE DOMAIN-CONTAINING PROTEIN"/>
    <property type="match status" value="1"/>
</dbReference>
<accession>A0A239SQ28</accession>
<evidence type="ECO:0000313" key="11">
    <source>
        <dbReference type="Proteomes" id="UP000215185"/>
    </source>
</evidence>
<evidence type="ECO:0000259" key="9">
    <source>
        <dbReference type="Pfam" id="PF08323"/>
    </source>
</evidence>
<proteinExistence type="inferred from homology"/>
<keyword evidence="6 7" id="KW-0320">Glycogen biosynthesis</keyword>
<evidence type="ECO:0000256" key="2">
    <source>
        <dbReference type="ARBA" id="ARBA00002764"/>
    </source>
</evidence>
<comment type="catalytic activity">
    <reaction evidence="1 7">
        <text>[(1-&gt;4)-alpha-D-glucosyl](n) + ADP-alpha-D-glucose = [(1-&gt;4)-alpha-D-glucosyl](n+1) + ADP + H(+)</text>
        <dbReference type="Rhea" id="RHEA:18189"/>
        <dbReference type="Rhea" id="RHEA-COMP:9584"/>
        <dbReference type="Rhea" id="RHEA-COMP:9587"/>
        <dbReference type="ChEBI" id="CHEBI:15378"/>
        <dbReference type="ChEBI" id="CHEBI:15444"/>
        <dbReference type="ChEBI" id="CHEBI:57498"/>
        <dbReference type="ChEBI" id="CHEBI:456216"/>
        <dbReference type="EC" id="2.4.1.21"/>
    </reaction>
</comment>
<dbReference type="GO" id="GO:0004373">
    <property type="term" value="F:alpha-1,4-glucan glucosyltransferase (UDP-glucose donor) activity"/>
    <property type="evidence" value="ECO:0007669"/>
    <property type="project" value="InterPro"/>
</dbReference>